<dbReference type="EMBL" id="FXTP01000002">
    <property type="protein sequence ID" value="SMO44175.1"/>
    <property type="molecule type" value="Genomic_DNA"/>
</dbReference>
<gene>
    <name evidence="1" type="ORF">SAMN06265219_102138</name>
</gene>
<evidence type="ECO:0000313" key="2">
    <source>
        <dbReference type="Proteomes" id="UP000317557"/>
    </source>
</evidence>
<proteinExistence type="predicted"/>
<dbReference type="RefSeq" id="WP_142453153.1">
    <property type="nucleotide sequence ID" value="NZ_FXTP01000002.1"/>
</dbReference>
<protein>
    <submittedName>
        <fullName evidence="1">Uncharacterized protein</fullName>
    </submittedName>
</protein>
<dbReference type="OrthoDB" id="9892231at2"/>
<keyword evidence="2" id="KW-1185">Reference proteome</keyword>
<sequence length="77" mass="8789">METIKINRKIDSTHLQIDELSNWMGKEVDIIIKEKPSKPTSVKNTAAGLLSDFKNKTLIETEKKGWAKAVREKHGNR</sequence>
<accession>A0A521BAS2</accession>
<evidence type="ECO:0000313" key="1">
    <source>
        <dbReference type="EMBL" id="SMO44175.1"/>
    </source>
</evidence>
<dbReference type="Proteomes" id="UP000317557">
    <property type="component" value="Unassembled WGS sequence"/>
</dbReference>
<name>A0A521BAS2_9BACT</name>
<organism evidence="1 2">
    <name type="scientific">Gracilimonas mengyeensis</name>
    <dbReference type="NCBI Taxonomy" id="1302730"/>
    <lineage>
        <taxon>Bacteria</taxon>
        <taxon>Pseudomonadati</taxon>
        <taxon>Balneolota</taxon>
        <taxon>Balneolia</taxon>
        <taxon>Balneolales</taxon>
        <taxon>Balneolaceae</taxon>
        <taxon>Gracilimonas</taxon>
    </lineage>
</organism>
<reference evidence="1 2" key="1">
    <citation type="submission" date="2017-05" db="EMBL/GenBank/DDBJ databases">
        <authorList>
            <person name="Varghese N."/>
            <person name="Submissions S."/>
        </authorList>
    </citation>
    <scope>NUCLEOTIDE SEQUENCE [LARGE SCALE GENOMIC DNA]</scope>
    <source>
        <strain evidence="1 2">DSM 21985</strain>
    </source>
</reference>
<dbReference type="AlphaFoldDB" id="A0A521BAS2"/>